<evidence type="ECO:0000313" key="11">
    <source>
        <dbReference type="EMBL" id="MBR8536163.1"/>
    </source>
</evidence>
<keyword evidence="12" id="KW-1185">Reference proteome</keyword>
<dbReference type="Gene3D" id="3.40.50.1820">
    <property type="entry name" value="alpha/beta hydrolase"/>
    <property type="match status" value="1"/>
</dbReference>
<dbReference type="Gene3D" id="2.115.10.20">
    <property type="entry name" value="Glycosyl hydrolase domain, family 43"/>
    <property type="match status" value="1"/>
</dbReference>
<protein>
    <submittedName>
        <fullName evidence="11">Family 43 glycosylhydrolase</fullName>
    </submittedName>
</protein>
<dbReference type="InterPro" id="IPR023296">
    <property type="entry name" value="Glyco_hydro_beta-prop_sf"/>
</dbReference>
<keyword evidence="5 8" id="KW-0326">Glycosidase</keyword>
<dbReference type="EMBL" id="JAGTAR010000016">
    <property type="protein sequence ID" value="MBR8536163.1"/>
    <property type="molecule type" value="Genomic_DNA"/>
</dbReference>
<dbReference type="CDD" id="cd08990">
    <property type="entry name" value="GH43_AXH_like"/>
    <property type="match status" value="1"/>
</dbReference>
<feature type="site" description="Important for catalytic activity, responsible for pKa modulation of the active site Glu and correct orientation of both the proton donor and substrate" evidence="7">
    <location>
        <position position="422"/>
    </location>
</feature>
<feature type="domain" description="BD-FAE-like" evidence="10">
    <location>
        <begin position="40"/>
        <end position="149"/>
    </location>
</feature>
<comment type="caution">
    <text evidence="11">The sequence shown here is derived from an EMBL/GenBank/DDBJ whole genome shotgun (WGS) entry which is preliminary data.</text>
</comment>
<dbReference type="GO" id="GO:0045493">
    <property type="term" value="P:xylan catabolic process"/>
    <property type="evidence" value="ECO:0007669"/>
    <property type="project" value="UniProtKB-KW"/>
</dbReference>
<dbReference type="Pfam" id="PF04616">
    <property type="entry name" value="Glyco_hydro_43"/>
    <property type="match status" value="1"/>
</dbReference>
<organism evidence="11 12">
    <name type="scientific">Carboxylicivirga sediminis</name>
    <dbReference type="NCBI Taxonomy" id="2006564"/>
    <lineage>
        <taxon>Bacteria</taxon>
        <taxon>Pseudomonadati</taxon>
        <taxon>Bacteroidota</taxon>
        <taxon>Bacteroidia</taxon>
        <taxon>Marinilabiliales</taxon>
        <taxon>Marinilabiliaceae</taxon>
        <taxon>Carboxylicivirga</taxon>
    </lineage>
</organism>
<evidence type="ECO:0000256" key="2">
    <source>
        <dbReference type="ARBA" id="ARBA00022651"/>
    </source>
</evidence>
<dbReference type="RefSeq" id="WP_212190952.1">
    <property type="nucleotide sequence ID" value="NZ_JAGTAR010000016.1"/>
</dbReference>
<feature type="active site" description="Proton donor" evidence="6">
    <location>
        <position position="478"/>
    </location>
</feature>
<evidence type="ECO:0000313" key="12">
    <source>
        <dbReference type="Proteomes" id="UP000679220"/>
    </source>
</evidence>
<dbReference type="SUPFAM" id="SSF75005">
    <property type="entry name" value="Arabinanase/levansucrase/invertase"/>
    <property type="match status" value="1"/>
</dbReference>
<dbReference type="PANTHER" id="PTHR43772">
    <property type="entry name" value="ENDO-1,4-BETA-XYLANASE"/>
    <property type="match status" value="1"/>
</dbReference>
<keyword evidence="2" id="KW-0858">Xylan degradation</keyword>
<evidence type="ECO:0000256" key="7">
    <source>
        <dbReference type="PIRSR" id="PIRSR606710-2"/>
    </source>
</evidence>
<proteinExistence type="inferred from homology"/>
<dbReference type="InterPro" id="IPR049492">
    <property type="entry name" value="BD-FAE-like_dom"/>
</dbReference>
<evidence type="ECO:0000256" key="5">
    <source>
        <dbReference type="ARBA" id="ARBA00023295"/>
    </source>
</evidence>
<evidence type="ECO:0000259" key="10">
    <source>
        <dbReference type="Pfam" id="PF20434"/>
    </source>
</evidence>
<dbReference type="PANTHER" id="PTHR43772:SF2">
    <property type="entry name" value="PUTATIVE (AFU_ORTHOLOGUE AFUA_2G04480)-RELATED"/>
    <property type="match status" value="1"/>
</dbReference>
<name>A0A941F3L2_9BACT</name>
<evidence type="ECO:0000256" key="3">
    <source>
        <dbReference type="ARBA" id="ARBA00022801"/>
    </source>
</evidence>
<keyword evidence="3 8" id="KW-0378">Hydrolase</keyword>
<evidence type="ECO:0000259" key="9">
    <source>
        <dbReference type="Pfam" id="PF01738"/>
    </source>
</evidence>
<reference evidence="11" key="1">
    <citation type="journal article" date="2018" name="Int. J. Syst. Evol. Microbiol.">
        <title>Carboxylicivirga sediminis sp. nov., isolated from coastal sediment.</title>
        <authorList>
            <person name="Wang F.Q."/>
            <person name="Ren L.H."/>
            <person name="Zou R.J."/>
            <person name="Sun Y.Z."/>
            <person name="Liu X.J."/>
            <person name="Jiang F."/>
            <person name="Liu L.J."/>
        </authorList>
    </citation>
    <scope>NUCLEOTIDE SEQUENCE</scope>
    <source>
        <strain evidence="11">JR1</strain>
    </source>
</reference>
<comment type="similarity">
    <text evidence="1 8">Belongs to the glycosyl hydrolase 43 family.</text>
</comment>
<dbReference type="Pfam" id="PF01738">
    <property type="entry name" value="DLH"/>
    <property type="match status" value="1"/>
</dbReference>
<dbReference type="Pfam" id="PF20434">
    <property type="entry name" value="BD-FAE"/>
    <property type="match status" value="1"/>
</dbReference>
<dbReference type="InterPro" id="IPR052176">
    <property type="entry name" value="Glycosyl_Hydrlase_43_Enz"/>
</dbReference>
<dbReference type="InterPro" id="IPR002925">
    <property type="entry name" value="Dienelactn_hydro"/>
</dbReference>
<feature type="active site" description="Proton acceptor" evidence="6">
    <location>
        <position position="323"/>
    </location>
</feature>
<evidence type="ECO:0000256" key="8">
    <source>
        <dbReference type="RuleBase" id="RU361187"/>
    </source>
</evidence>
<evidence type="ECO:0000256" key="6">
    <source>
        <dbReference type="PIRSR" id="PIRSR606710-1"/>
    </source>
</evidence>
<dbReference type="GO" id="GO:0004553">
    <property type="term" value="F:hydrolase activity, hydrolyzing O-glycosyl compounds"/>
    <property type="evidence" value="ECO:0007669"/>
    <property type="project" value="InterPro"/>
</dbReference>
<evidence type="ECO:0000256" key="1">
    <source>
        <dbReference type="ARBA" id="ARBA00009865"/>
    </source>
</evidence>
<feature type="domain" description="Dienelactone hydrolase" evidence="9">
    <location>
        <begin position="193"/>
        <end position="253"/>
    </location>
</feature>
<dbReference type="SUPFAM" id="SSF53474">
    <property type="entry name" value="alpha/beta-Hydrolases"/>
    <property type="match status" value="1"/>
</dbReference>
<keyword evidence="2" id="KW-0624">Polysaccharide degradation</keyword>
<sequence>MRKSLIISLIFIVTGTLYAQIKPDTIAAYKTINGTELNMHIFFPTGHQMDEAKPAIVFFHGGGFKQGSPDHFYGQCRYLASRGMVAMSAQYRTEKSNGTTPVECIKDGKSAMRWVHVNAEKYGIDPQKILAGGGSAGGHIAASTAVLSGFNESGEDSTISCQPKALVLFNPVLNNGPDGYGYERVGEFYKHFSPHHNLSESAPPTLIMLGTEDRLFTPDMAKAYKTKMEHLGQRCDLLLYEGQGHAFFNRGQSEEMYYQTMIDADEFLISLGYLNGQPATIQSINEVHFKKKGNPFVKHLYTADPSAHVFNDRLYVYTSHDEDTATYFNMIDWHVFSTDNLIDWTDHGAILSLKDIDWANKWAWAPDCVEQNGKYYFYYPVERAKIGVAVSDTPTGPFVDELGEPLIDNTGQIEHIGKEPIDPSVLIEKGQAYLYFGCREPKVVKLKNNMMALKGDVQDLKIKGIEGDKEHFGGFYGEAPWVFKRNDTFYLLYSNGWGKTSTLVYATSKNPMGPFTFQGEVMDVVSSWTSHGSIVQFKGRWYVFYHNMDLSNNNYRRSVCFDELTFDENGKINKLKL</sequence>
<dbReference type="Proteomes" id="UP000679220">
    <property type="component" value="Unassembled WGS sequence"/>
</dbReference>
<evidence type="ECO:0000256" key="4">
    <source>
        <dbReference type="ARBA" id="ARBA00023277"/>
    </source>
</evidence>
<gene>
    <name evidence="11" type="ORF">KDU71_11390</name>
</gene>
<reference evidence="11" key="2">
    <citation type="submission" date="2021-04" db="EMBL/GenBank/DDBJ databases">
        <authorList>
            <person name="Zhang T."/>
            <person name="Zhang Y."/>
            <person name="Lu D."/>
            <person name="Zuo D."/>
            <person name="Du Z."/>
        </authorList>
    </citation>
    <scope>NUCLEOTIDE SEQUENCE</scope>
    <source>
        <strain evidence="11">JR1</strain>
    </source>
</reference>
<dbReference type="AlphaFoldDB" id="A0A941F3L2"/>
<dbReference type="InterPro" id="IPR029058">
    <property type="entry name" value="AB_hydrolase_fold"/>
</dbReference>
<accession>A0A941F3L2</accession>
<dbReference type="InterPro" id="IPR006710">
    <property type="entry name" value="Glyco_hydro_43"/>
</dbReference>
<keyword evidence="4" id="KW-0119">Carbohydrate metabolism</keyword>